<keyword evidence="3" id="KW-1185">Reference proteome</keyword>
<dbReference type="STRING" id="22663.A0A2I0I0M4"/>
<comment type="caution">
    <text evidence="2">The sequence shown here is derived from an EMBL/GenBank/DDBJ whole genome shotgun (WGS) entry which is preliminary data.</text>
</comment>
<dbReference type="Pfam" id="PF17921">
    <property type="entry name" value="Integrase_H2C2"/>
    <property type="match status" value="1"/>
</dbReference>
<dbReference type="Gene3D" id="1.10.340.70">
    <property type="match status" value="1"/>
</dbReference>
<reference evidence="2 3" key="1">
    <citation type="submission" date="2017-11" db="EMBL/GenBank/DDBJ databases">
        <title>De-novo sequencing of pomegranate (Punica granatum L.) genome.</title>
        <authorList>
            <person name="Akparov Z."/>
            <person name="Amiraslanov A."/>
            <person name="Hajiyeva S."/>
            <person name="Abbasov M."/>
            <person name="Kaur K."/>
            <person name="Hamwieh A."/>
            <person name="Solovyev V."/>
            <person name="Salamov A."/>
            <person name="Braich B."/>
            <person name="Kosarev P."/>
            <person name="Mahmoud A."/>
            <person name="Hajiyev E."/>
            <person name="Babayeva S."/>
            <person name="Izzatullayeva V."/>
            <person name="Mammadov A."/>
            <person name="Mammadov A."/>
            <person name="Sharifova S."/>
            <person name="Ojaghi J."/>
            <person name="Eynullazada K."/>
            <person name="Bayramov B."/>
            <person name="Abdulazimova A."/>
            <person name="Shahmuradov I."/>
        </authorList>
    </citation>
    <scope>NUCLEOTIDE SEQUENCE [LARGE SCALE GENOMIC DNA]</scope>
    <source>
        <strain evidence="3">cv. AG2017</strain>
        <tissue evidence="2">Leaf</tissue>
    </source>
</reference>
<name>A0A2I0I0M4_PUNGR</name>
<feature type="domain" description="Integrase zinc-binding" evidence="1">
    <location>
        <begin position="33"/>
        <end position="62"/>
    </location>
</feature>
<gene>
    <name evidence="2" type="ORF">CRG98_042100</name>
</gene>
<accession>A0A2I0I0M4</accession>
<evidence type="ECO:0000313" key="3">
    <source>
        <dbReference type="Proteomes" id="UP000233551"/>
    </source>
</evidence>
<proteinExistence type="predicted"/>
<organism evidence="2 3">
    <name type="scientific">Punica granatum</name>
    <name type="common">Pomegranate</name>
    <dbReference type="NCBI Taxonomy" id="22663"/>
    <lineage>
        <taxon>Eukaryota</taxon>
        <taxon>Viridiplantae</taxon>
        <taxon>Streptophyta</taxon>
        <taxon>Embryophyta</taxon>
        <taxon>Tracheophyta</taxon>
        <taxon>Spermatophyta</taxon>
        <taxon>Magnoliopsida</taxon>
        <taxon>eudicotyledons</taxon>
        <taxon>Gunneridae</taxon>
        <taxon>Pentapetalae</taxon>
        <taxon>rosids</taxon>
        <taxon>malvids</taxon>
        <taxon>Myrtales</taxon>
        <taxon>Lythraceae</taxon>
        <taxon>Punica</taxon>
    </lineage>
</organism>
<evidence type="ECO:0000259" key="1">
    <source>
        <dbReference type="Pfam" id="PF17921"/>
    </source>
</evidence>
<dbReference type="AlphaFoldDB" id="A0A2I0I0M4"/>
<evidence type="ECO:0000313" key="2">
    <source>
        <dbReference type="EMBL" id="PKI37502.1"/>
    </source>
</evidence>
<protein>
    <recommendedName>
        <fullName evidence="1">Integrase zinc-binding domain-containing protein</fullName>
    </recommendedName>
</protein>
<dbReference type="InterPro" id="IPR052160">
    <property type="entry name" value="Gypsy_RT_Integrase-like"/>
</dbReference>
<dbReference type="InterPro" id="IPR041588">
    <property type="entry name" value="Integrase_H2C2"/>
</dbReference>
<dbReference type="PANTHER" id="PTHR47266">
    <property type="entry name" value="ENDONUCLEASE-RELATED"/>
    <property type="match status" value="1"/>
</dbReference>
<dbReference type="Proteomes" id="UP000233551">
    <property type="component" value="Unassembled WGS sequence"/>
</dbReference>
<sequence>MTDGSSTARASGAGCVLIPPEGTREGARTLARKALRQGYYWPSMKVDARGLFQKCQQCQLYANADRAAPAELTPIAAAWPFSTWGIDLLGPLPVAIEQPRGWRFKAVESMARARGATSKFYNARVKARDLAHHNKLTPKWEGLYKVIGVPNPNAYVLQDK</sequence>
<dbReference type="EMBL" id="PGOL01004378">
    <property type="protein sequence ID" value="PKI37502.1"/>
    <property type="molecule type" value="Genomic_DNA"/>
</dbReference>